<reference evidence="7" key="1">
    <citation type="submission" date="2022-11" db="EMBL/GenBank/DDBJ databases">
        <title>Genome Resource of Sclerotinia nivalis Strain SnTB1, a Plant Pathogen Isolated from American Ginseng.</title>
        <authorList>
            <person name="Fan S."/>
        </authorList>
    </citation>
    <scope>NUCLEOTIDE SEQUENCE</scope>
    <source>
        <strain evidence="7">SnTB1</strain>
    </source>
</reference>
<sequence length="156" mass="17444">MKKTFDKLRSKIPKFNAKEAQPFPSNSVPMAPQDPASIGPKIIYDSPDATIDLIAIHGQNGHPIKSWTNRDNGVLWLRDLLPGILETNLGVKVRVLSYGYARREPVEIIGAGLMKSMNELRNETKSEGRKIIWCAHSFGGPLLRAVCTILSFDLWF</sequence>
<dbReference type="Proteomes" id="UP001152300">
    <property type="component" value="Unassembled WGS sequence"/>
</dbReference>
<evidence type="ECO:0000256" key="1">
    <source>
        <dbReference type="ARBA" id="ARBA00004173"/>
    </source>
</evidence>
<evidence type="ECO:0000313" key="7">
    <source>
        <dbReference type="EMBL" id="KAJ8059574.1"/>
    </source>
</evidence>
<dbReference type="GO" id="GO:0005739">
    <property type="term" value="C:mitochondrion"/>
    <property type="evidence" value="ECO:0007669"/>
    <property type="project" value="UniProtKB-SubCell"/>
</dbReference>
<proteinExistence type="predicted"/>
<keyword evidence="8" id="KW-1185">Reference proteome</keyword>
<dbReference type="InterPro" id="IPR029058">
    <property type="entry name" value="AB_hydrolase_fold"/>
</dbReference>
<evidence type="ECO:0000256" key="6">
    <source>
        <dbReference type="ARBA" id="ARBA00023136"/>
    </source>
</evidence>
<evidence type="ECO:0008006" key="9">
    <source>
        <dbReference type="Google" id="ProtNLM"/>
    </source>
</evidence>
<dbReference type="SUPFAM" id="SSF53474">
    <property type="entry name" value="alpha/beta-Hydrolases"/>
    <property type="match status" value="1"/>
</dbReference>
<gene>
    <name evidence="7" type="ORF">OCU04_011230</name>
</gene>
<protein>
    <recommendedName>
        <fullName evidence="9">DUF676 domain-containing protein</fullName>
    </recommendedName>
</protein>
<comment type="subcellular location">
    <subcellularLocation>
        <location evidence="2">Endoplasmic reticulum</location>
    </subcellularLocation>
    <subcellularLocation>
        <location evidence="3">Membrane</location>
    </subcellularLocation>
    <subcellularLocation>
        <location evidence="1">Mitochondrion</location>
    </subcellularLocation>
</comment>
<name>A0A9X0ABV5_9HELO</name>
<dbReference type="OrthoDB" id="5086500at2759"/>
<dbReference type="AlphaFoldDB" id="A0A9X0ABV5"/>
<evidence type="ECO:0000256" key="3">
    <source>
        <dbReference type="ARBA" id="ARBA00004370"/>
    </source>
</evidence>
<dbReference type="PANTHER" id="PTHR48182">
    <property type="entry name" value="PROTEIN SERAC1"/>
    <property type="match status" value="1"/>
</dbReference>
<keyword evidence="4" id="KW-0256">Endoplasmic reticulum</keyword>
<organism evidence="7 8">
    <name type="scientific">Sclerotinia nivalis</name>
    <dbReference type="NCBI Taxonomy" id="352851"/>
    <lineage>
        <taxon>Eukaryota</taxon>
        <taxon>Fungi</taxon>
        <taxon>Dikarya</taxon>
        <taxon>Ascomycota</taxon>
        <taxon>Pezizomycotina</taxon>
        <taxon>Leotiomycetes</taxon>
        <taxon>Helotiales</taxon>
        <taxon>Sclerotiniaceae</taxon>
        <taxon>Sclerotinia</taxon>
    </lineage>
</organism>
<dbReference type="InterPro" id="IPR052374">
    <property type="entry name" value="SERAC1"/>
</dbReference>
<evidence type="ECO:0000313" key="8">
    <source>
        <dbReference type="Proteomes" id="UP001152300"/>
    </source>
</evidence>
<comment type="caution">
    <text evidence="7">The sequence shown here is derived from an EMBL/GenBank/DDBJ whole genome shotgun (WGS) entry which is preliminary data.</text>
</comment>
<dbReference type="EMBL" id="JAPEIS010000014">
    <property type="protein sequence ID" value="KAJ8059574.1"/>
    <property type="molecule type" value="Genomic_DNA"/>
</dbReference>
<keyword evidence="5" id="KW-0496">Mitochondrion</keyword>
<accession>A0A9X0ABV5</accession>
<dbReference type="PANTHER" id="PTHR48182:SF2">
    <property type="entry name" value="PROTEIN SERAC1"/>
    <property type="match status" value="1"/>
</dbReference>
<keyword evidence="6" id="KW-0472">Membrane</keyword>
<evidence type="ECO:0000256" key="4">
    <source>
        <dbReference type="ARBA" id="ARBA00022824"/>
    </source>
</evidence>
<evidence type="ECO:0000256" key="5">
    <source>
        <dbReference type="ARBA" id="ARBA00023128"/>
    </source>
</evidence>
<evidence type="ECO:0000256" key="2">
    <source>
        <dbReference type="ARBA" id="ARBA00004240"/>
    </source>
</evidence>
<dbReference type="GO" id="GO:0016020">
    <property type="term" value="C:membrane"/>
    <property type="evidence" value="ECO:0007669"/>
    <property type="project" value="UniProtKB-SubCell"/>
</dbReference>
<dbReference type="GO" id="GO:0005783">
    <property type="term" value="C:endoplasmic reticulum"/>
    <property type="evidence" value="ECO:0007669"/>
    <property type="project" value="UniProtKB-SubCell"/>
</dbReference>